<organism evidence="6 7">
    <name type="scientific">Camellia sinensis</name>
    <name type="common">Tea plant</name>
    <name type="synonym">Thea sinensis</name>
    <dbReference type="NCBI Taxonomy" id="4442"/>
    <lineage>
        <taxon>Eukaryota</taxon>
        <taxon>Viridiplantae</taxon>
        <taxon>Streptophyta</taxon>
        <taxon>Embryophyta</taxon>
        <taxon>Tracheophyta</taxon>
        <taxon>Spermatophyta</taxon>
        <taxon>Magnoliopsida</taxon>
        <taxon>eudicotyledons</taxon>
        <taxon>Gunneridae</taxon>
        <taxon>Pentapetalae</taxon>
        <taxon>asterids</taxon>
        <taxon>Ericales</taxon>
        <taxon>Theaceae</taxon>
        <taxon>Camellia</taxon>
    </lineage>
</organism>
<dbReference type="Gene3D" id="3.40.1210.10">
    <property type="entry name" value="Survival protein SurE-like phosphatase/nucleotidase"/>
    <property type="match status" value="1"/>
</dbReference>
<dbReference type="GO" id="GO:0046872">
    <property type="term" value="F:metal ion binding"/>
    <property type="evidence" value="ECO:0007669"/>
    <property type="project" value="UniProtKB-KW"/>
</dbReference>
<dbReference type="GO" id="GO:0008252">
    <property type="term" value="F:nucleotidase activity"/>
    <property type="evidence" value="ECO:0007669"/>
    <property type="project" value="InterPro"/>
</dbReference>
<dbReference type="InterPro" id="IPR002828">
    <property type="entry name" value="SurE-like_Pase/nucleotidase"/>
</dbReference>
<feature type="transmembrane region" description="Helical" evidence="4">
    <location>
        <begin position="105"/>
        <end position="122"/>
    </location>
</feature>
<sequence>MDCGADAGNRPTVMVTNDDGIDAPGLRALVRVLVSANRYEVLVCAPDSEKSAVSHSITWRNAVSVKEVEIDGATAFAVSDISAGTPADCTSLGISKALFPSTPDLVAHLLLSVILTYFYLWLQVISGINMGSNCGYHMLVASSPCVYSGTVAGAREAFFNGVPSLSISYDWIGSTSCIHDYVLAAEACLPIINAMLSEIKNKTYPQKCFLNVDLPTNVAKHKGYKLTKQGTSIVKMGWRQVTSEAQGGKMLSTMSMETTSSTNSETEDSVMSQERRLFKREVKEAIVDNNDTDCRSLQEGYITVTPLGALSHAEIDCQAYFQEWLPGVAERFSTSAL</sequence>
<dbReference type="AlphaFoldDB" id="A0A7J7GLP3"/>
<gene>
    <name evidence="6" type="ORF">HYC85_019395</name>
</gene>
<keyword evidence="4" id="KW-0812">Transmembrane</keyword>
<evidence type="ECO:0000256" key="3">
    <source>
        <dbReference type="ARBA" id="ARBA00022801"/>
    </source>
</evidence>
<dbReference type="InterPro" id="IPR036523">
    <property type="entry name" value="SurE-like_sf"/>
</dbReference>
<keyword evidence="2" id="KW-0479">Metal-binding</keyword>
<dbReference type="Proteomes" id="UP000593564">
    <property type="component" value="Unassembled WGS sequence"/>
</dbReference>
<evidence type="ECO:0000256" key="2">
    <source>
        <dbReference type="ARBA" id="ARBA00022723"/>
    </source>
</evidence>
<dbReference type="SUPFAM" id="SSF64167">
    <property type="entry name" value="SurE-like"/>
    <property type="match status" value="1"/>
</dbReference>
<comment type="similarity">
    <text evidence="1">Belongs to the SurE nucleotidase family.</text>
</comment>
<dbReference type="EMBL" id="JACBKZ010000009">
    <property type="protein sequence ID" value="KAF5941753.1"/>
    <property type="molecule type" value="Genomic_DNA"/>
</dbReference>
<keyword evidence="3" id="KW-0378">Hydrolase</keyword>
<dbReference type="PANTHER" id="PTHR30457">
    <property type="entry name" value="5'-NUCLEOTIDASE SURE"/>
    <property type="match status" value="1"/>
</dbReference>
<evidence type="ECO:0000256" key="1">
    <source>
        <dbReference type="ARBA" id="ARBA00011062"/>
    </source>
</evidence>
<evidence type="ECO:0000313" key="6">
    <source>
        <dbReference type="EMBL" id="KAF5941753.1"/>
    </source>
</evidence>
<keyword evidence="4" id="KW-1133">Transmembrane helix</keyword>
<evidence type="ECO:0000256" key="4">
    <source>
        <dbReference type="SAM" id="Phobius"/>
    </source>
</evidence>
<reference evidence="7" key="1">
    <citation type="journal article" date="2020" name="Nat. Commun.">
        <title>Genome assembly of wild tea tree DASZ reveals pedigree and selection history of tea varieties.</title>
        <authorList>
            <person name="Zhang W."/>
            <person name="Zhang Y."/>
            <person name="Qiu H."/>
            <person name="Guo Y."/>
            <person name="Wan H."/>
            <person name="Zhang X."/>
            <person name="Scossa F."/>
            <person name="Alseekh S."/>
            <person name="Zhang Q."/>
            <person name="Wang P."/>
            <person name="Xu L."/>
            <person name="Schmidt M.H."/>
            <person name="Jia X."/>
            <person name="Li D."/>
            <person name="Zhu A."/>
            <person name="Guo F."/>
            <person name="Chen W."/>
            <person name="Ni D."/>
            <person name="Usadel B."/>
            <person name="Fernie A.R."/>
            <person name="Wen W."/>
        </authorList>
    </citation>
    <scope>NUCLEOTIDE SEQUENCE [LARGE SCALE GENOMIC DNA]</scope>
    <source>
        <strain evidence="7">cv. G240</strain>
    </source>
</reference>
<proteinExistence type="inferred from homology"/>
<keyword evidence="4" id="KW-0472">Membrane</keyword>
<evidence type="ECO:0000259" key="5">
    <source>
        <dbReference type="Pfam" id="PF01975"/>
    </source>
</evidence>
<comment type="caution">
    <text evidence="6">The sequence shown here is derived from an EMBL/GenBank/DDBJ whole genome shotgun (WGS) entry which is preliminary data.</text>
</comment>
<dbReference type="PANTHER" id="PTHR30457:SF0">
    <property type="entry name" value="PHOSPHATASE, PUTATIVE (AFU_ORTHOLOGUE AFUA_4G01070)-RELATED"/>
    <property type="match status" value="1"/>
</dbReference>
<dbReference type="Pfam" id="PF01975">
    <property type="entry name" value="SurE"/>
    <property type="match status" value="1"/>
</dbReference>
<keyword evidence="7" id="KW-1185">Reference proteome</keyword>
<feature type="domain" description="Survival protein SurE-like phosphatase/nucleotidase" evidence="5">
    <location>
        <begin position="13"/>
        <end position="233"/>
    </location>
</feature>
<reference evidence="6 7" key="2">
    <citation type="submission" date="2020-07" db="EMBL/GenBank/DDBJ databases">
        <title>Genome assembly of wild tea tree DASZ reveals pedigree and selection history of tea varieties.</title>
        <authorList>
            <person name="Zhang W."/>
        </authorList>
    </citation>
    <scope>NUCLEOTIDE SEQUENCE [LARGE SCALE GENOMIC DNA]</scope>
    <source>
        <strain evidence="7">cv. G240</strain>
        <tissue evidence="6">Leaf</tissue>
    </source>
</reference>
<dbReference type="GO" id="GO:0005829">
    <property type="term" value="C:cytosol"/>
    <property type="evidence" value="ECO:0007669"/>
    <property type="project" value="TreeGrafter"/>
</dbReference>
<name>A0A7J7GLP3_CAMSI</name>
<evidence type="ECO:0000313" key="7">
    <source>
        <dbReference type="Proteomes" id="UP000593564"/>
    </source>
</evidence>
<accession>A0A7J7GLP3</accession>
<protein>
    <recommendedName>
        <fullName evidence="5">Survival protein SurE-like phosphatase/nucleotidase domain-containing protein</fullName>
    </recommendedName>
</protein>
<dbReference type="InterPro" id="IPR030048">
    <property type="entry name" value="SurE"/>
</dbReference>